<accession>A0A0J8B8H7</accession>
<feature type="compositionally biased region" description="Polar residues" evidence="1">
    <location>
        <begin position="219"/>
        <end position="230"/>
    </location>
</feature>
<evidence type="ECO:0000313" key="2">
    <source>
        <dbReference type="EMBL" id="KMS96278.1"/>
    </source>
</evidence>
<feature type="region of interest" description="Disordered" evidence="1">
    <location>
        <begin position="329"/>
        <end position="371"/>
    </location>
</feature>
<proteinExistence type="predicted"/>
<dbReference type="KEGG" id="bvg:104883365"/>
<reference evidence="2 3" key="1">
    <citation type="journal article" date="2014" name="Nature">
        <title>The genome of the recently domesticated crop plant sugar beet (Beta vulgaris).</title>
        <authorList>
            <person name="Dohm J.C."/>
            <person name="Minoche A.E."/>
            <person name="Holtgrawe D."/>
            <person name="Capella-Gutierrez S."/>
            <person name="Zakrzewski F."/>
            <person name="Tafer H."/>
            <person name="Rupp O."/>
            <person name="Sorensen T.R."/>
            <person name="Stracke R."/>
            <person name="Reinhardt R."/>
            <person name="Goesmann A."/>
            <person name="Kraft T."/>
            <person name="Schulz B."/>
            <person name="Stadler P.F."/>
            <person name="Schmidt T."/>
            <person name="Gabaldon T."/>
            <person name="Lehrach H."/>
            <person name="Weisshaar B."/>
            <person name="Himmelbauer H."/>
        </authorList>
    </citation>
    <scope>NUCLEOTIDE SEQUENCE [LARGE SCALE GENOMIC DNA]</scope>
    <source>
        <tissue evidence="2">Taproot</tissue>
    </source>
</reference>
<dbReference type="Gramene" id="KMS96278">
    <property type="protein sequence ID" value="KMS96278"/>
    <property type="gene ID" value="BVRB_000440"/>
</dbReference>
<feature type="compositionally biased region" description="Basic and acidic residues" evidence="1">
    <location>
        <begin position="96"/>
        <end position="106"/>
    </location>
</feature>
<sequence>MASACVNNIPTTNHSSYGWLTPRLSLSREYKDDDSKHSKSKSKESSSPKDTGDFEFRLGDNVTMLPADELFLDGKLVPLHLSSAKLTPMPTNPPEEDVKSPKKPCTEDQSLFSPKAPRCSSRWRELLGLKKLPQNTNTNTTKTASSLSIRQFLNRNSKTVTSSSDSDTSLSSPLLLKDCSSLEYESICISSSRISLSSSSSGHDHDELPRLSLDAEKPNTVTQRNRSVSSGPKVRPVRSRIRKEKTAVSRGVSVDSPRMNPSGRVVFQSLERSSSSPSSFNGGPRHNKQNRGVMERSYSANVRITPVLNVPVCSLRGSSKSGVFGFGQLFSSSSQPQKKEGCNNGITRNHHQQHHSSNRNKKEKEKEKERS</sequence>
<evidence type="ECO:0000256" key="1">
    <source>
        <dbReference type="SAM" id="MobiDB-lite"/>
    </source>
</evidence>
<feature type="compositionally biased region" description="Basic and acidic residues" evidence="1">
    <location>
        <begin position="202"/>
        <end position="217"/>
    </location>
</feature>
<dbReference type="Proteomes" id="UP000035740">
    <property type="component" value="Unassembled WGS sequence"/>
</dbReference>
<feature type="region of interest" description="Disordered" evidence="1">
    <location>
        <begin position="195"/>
        <end position="290"/>
    </location>
</feature>
<protein>
    <submittedName>
        <fullName evidence="2">Uncharacterized protein</fullName>
    </submittedName>
</protein>
<dbReference type="EMBL" id="KQ090394">
    <property type="protein sequence ID" value="KMS96278.1"/>
    <property type="molecule type" value="Genomic_DNA"/>
</dbReference>
<dbReference type="AlphaFoldDB" id="A0A0J8B8H7"/>
<dbReference type="PANTHER" id="PTHR31722:SF0">
    <property type="entry name" value="OS06G0675200 PROTEIN"/>
    <property type="match status" value="1"/>
</dbReference>
<dbReference type="OMA" id="SENFLDC"/>
<dbReference type="OrthoDB" id="689767at2759"/>
<feature type="region of interest" description="Disordered" evidence="1">
    <location>
        <begin position="85"/>
        <end position="116"/>
    </location>
</feature>
<keyword evidence="3" id="KW-1185">Reference proteome</keyword>
<organism evidence="2 3">
    <name type="scientific">Beta vulgaris subsp. vulgaris</name>
    <name type="common">Beet</name>
    <dbReference type="NCBI Taxonomy" id="3555"/>
    <lineage>
        <taxon>Eukaryota</taxon>
        <taxon>Viridiplantae</taxon>
        <taxon>Streptophyta</taxon>
        <taxon>Embryophyta</taxon>
        <taxon>Tracheophyta</taxon>
        <taxon>Spermatophyta</taxon>
        <taxon>Magnoliopsida</taxon>
        <taxon>eudicotyledons</taxon>
        <taxon>Gunneridae</taxon>
        <taxon>Pentapetalae</taxon>
        <taxon>Caryophyllales</taxon>
        <taxon>Chenopodiaceae</taxon>
        <taxon>Betoideae</taxon>
        <taxon>Beta</taxon>
    </lineage>
</organism>
<feature type="compositionally biased region" description="Basic residues" evidence="1">
    <location>
        <begin position="348"/>
        <end position="359"/>
    </location>
</feature>
<feature type="region of interest" description="Disordered" evidence="1">
    <location>
        <begin position="28"/>
        <end position="56"/>
    </location>
</feature>
<feature type="compositionally biased region" description="Basic and acidic residues" evidence="1">
    <location>
        <begin position="360"/>
        <end position="371"/>
    </location>
</feature>
<dbReference type="PANTHER" id="PTHR31722">
    <property type="entry name" value="OS06G0675200 PROTEIN"/>
    <property type="match status" value="1"/>
</dbReference>
<name>A0A0J8B8H7_BETVV</name>
<gene>
    <name evidence="2" type="ORF">BVRB_000440</name>
</gene>
<evidence type="ECO:0000313" key="3">
    <source>
        <dbReference type="Proteomes" id="UP000035740"/>
    </source>
</evidence>
<dbReference type="eggNOG" id="ENOG502QVB9">
    <property type="taxonomic scope" value="Eukaryota"/>
</dbReference>